<evidence type="ECO:0000256" key="1">
    <source>
        <dbReference type="SAM" id="MobiDB-lite"/>
    </source>
</evidence>
<name>A0A433Q8D6_9FUNG</name>
<dbReference type="AlphaFoldDB" id="A0A433Q8D6"/>
<feature type="region of interest" description="Disordered" evidence="1">
    <location>
        <begin position="101"/>
        <end position="194"/>
    </location>
</feature>
<protein>
    <submittedName>
        <fullName evidence="2">Uncharacterized protein</fullName>
    </submittedName>
</protein>
<comment type="caution">
    <text evidence="2">The sequence shown here is derived from an EMBL/GenBank/DDBJ whole genome shotgun (WGS) entry which is preliminary data.</text>
</comment>
<reference evidence="2 3" key="1">
    <citation type="journal article" date="2018" name="New Phytol.">
        <title>Phylogenomics of Endogonaceae and evolution of mycorrhizas within Mucoromycota.</title>
        <authorList>
            <person name="Chang Y."/>
            <person name="Desiro A."/>
            <person name="Na H."/>
            <person name="Sandor L."/>
            <person name="Lipzen A."/>
            <person name="Clum A."/>
            <person name="Barry K."/>
            <person name="Grigoriev I.V."/>
            <person name="Martin F.M."/>
            <person name="Stajich J.E."/>
            <person name="Smith M.E."/>
            <person name="Bonito G."/>
            <person name="Spatafora J.W."/>
        </authorList>
    </citation>
    <scope>NUCLEOTIDE SEQUENCE [LARGE SCALE GENOMIC DNA]</scope>
    <source>
        <strain evidence="2 3">AD002</strain>
    </source>
</reference>
<sequence length="378" mass="42870">MIALRSDVSPPRIPGACAAYFPQFLFVCTPFLHRNHLIVELLIITSDNNLLLLVVTDDDTRVTPREIVKVPKRIYRDEERKEREGQDVDYHPTNVLPLPFDDEDDGFQHDYGNQWEGSSIRDDEVDEVDEVDDGGRKSEGTKQIDQDDKAHRKAAETAQLGEHDDLHQVVDGGVNPATTLREKDAPAIGRGGHTLSVRSEGHLVLREMFHHQGREVTILAEVKQVLLVEGIDVIVLVITNDLVRNNQRRALGGGTDSIHAETAGQTSDTAEQGFKRLRQVMRNVVLVHLNHGRPGIVLVNQFRFTADTNDTTVVKHARNHTVQRIRHDLRIGIHHENVFVEARVHANHVLHLVIDFQFERRHLRVEVHPVQELHADNL</sequence>
<evidence type="ECO:0000313" key="3">
    <source>
        <dbReference type="Proteomes" id="UP000274822"/>
    </source>
</evidence>
<evidence type="ECO:0000313" key="2">
    <source>
        <dbReference type="EMBL" id="RUS26043.1"/>
    </source>
</evidence>
<feature type="compositionally biased region" description="Basic and acidic residues" evidence="1">
    <location>
        <begin position="133"/>
        <end position="168"/>
    </location>
</feature>
<keyword evidence="3" id="KW-1185">Reference proteome</keyword>
<gene>
    <name evidence="2" type="ORF">BC938DRAFT_471298</name>
</gene>
<dbReference type="EMBL" id="RBNJ01011343">
    <property type="protein sequence ID" value="RUS26043.1"/>
    <property type="molecule type" value="Genomic_DNA"/>
</dbReference>
<feature type="compositionally biased region" description="Acidic residues" evidence="1">
    <location>
        <begin position="123"/>
        <end position="132"/>
    </location>
</feature>
<proteinExistence type="predicted"/>
<dbReference type="Proteomes" id="UP000274822">
    <property type="component" value="Unassembled WGS sequence"/>
</dbReference>
<organism evidence="2 3">
    <name type="scientific">Jimgerdemannia flammicorona</name>
    <dbReference type="NCBI Taxonomy" id="994334"/>
    <lineage>
        <taxon>Eukaryota</taxon>
        <taxon>Fungi</taxon>
        <taxon>Fungi incertae sedis</taxon>
        <taxon>Mucoromycota</taxon>
        <taxon>Mucoromycotina</taxon>
        <taxon>Endogonomycetes</taxon>
        <taxon>Endogonales</taxon>
        <taxon>Endogonaceae</taxon>
        <taxon>Jimgerdemannia</taxon>
    </lineage>
</organism>
<accession>A0A433Q8D6</accession>